<name>A0A3Q9JJ91_9GAMM</name>
<gene>
    <name evidence="2" type="ORF">DM558_08640</name>
</gene>
<evidence type="ECO:0000313" key="3">
    <source>
        <dbReference type="Proteomes" id="UP000273143"/>
    </source>
</evidence>
<organism evidence="2 3">
    <name type="scientific">Entomomonas moraniae</name>
    <dbReference type="NCBI Taxonomy" id="2213226"/>
    <lineage>
        <taxon>Bacteria</taxon>
        <taxon>Pseudomonadati</taxon>
        <taxon>Pseudomonadota</taxon>
        <taxon>Gammaproteobacteria</taxon>
        <taxon>Pseudomonadales</taxon>
        <taxon>Pseudomonadaceae</taxon>
        <taxon>Entomomonas</taxon>
    </lineage>
</organism>
<accession>A0A3Q9JJ91</accession>
<keyword evidence="1" id="KW-1133">Transmembrane helix</keyword>
<protein>
    <submittedName>
        <fullName evidence="2">Uncharacterized protein</fullName>
    </submittedName>
</protein>
<keyword evidence="1" id="KW-0472">Membrane</keyword>
<keyword evidence="3" id="KW-1185">Reference proteome</keyword>
<evidence type="ECO:0000256" key="1">
    <source>
        <dbReference type="SAM" id="Phobius"/>
    </source>
</evidence>
<sequence length="186" mass="21539">MQQPTEQKPLSFIDVLTRNLFLFTAMCICIGFGVVVSLLRIDSLDSYIFQIKSSRLDFIFFVGMAACYLSLLFISINRAWVNFVVQVLTSIILFISLLFIFSPSLKVKSYLFDHYVEFSTRSWHRISVLPIGKKCIFSKVNDTNKNTFSLMHNVFLPSSCSYYFFSFVFTSYSTSPMDSFIRTNEE</sequence>
<feature type="transmembrane region" description="Helical" evidence="1">
    <location>
        <begin position="58"/>
        <end position="77"/>
    </location>
</feature>
<dbReference type="KEGG" id="emo:DM558_08640"/>
<feature type="transmembrane region" description="Helical" evidence="1">
    <location>
        <begin position="20"/>
        <end position="38"/>
    </location>
</feature>
<dbReference type="Proteomes" id="UP000273143">
    <property type="component" value="Chromosome"/>
</dbReference>
<proteinExistence type="predicted"/>
<evidence type="ECO:0000313" key="2">
    <source>
        <dbReference type="EMBL" id="AZS50844.1"/>
    </source>
</evidence>
<dbReference type="AlphaFoldDB" id="A0A3Q9JJ91"/>
<dbReference type="EMBL" id="CP029822">
    <property type="protein sequence ID" value="AZS50844.1"/>
    <property type="molecule type" value="Genomic_DNA"/>
</dbReference>
<keyword evidence="1" id="KW-0812">Transmembrane</keyword>
<reference evidence="3" key="1">
    <citation type="submission" date="2018-06" db="EMBL/GenBank/DDBJ databases">
        <title>Complete genome of Pseudomonas insecticola strain QZS01.</title>
        <authorList>
            <person name="Wang J."/>
            <person name="Su Q."/>
        </authorList>
    </citation>
    <scope>NUCLEOTIDE SEQUENCE [LARGE SCALE GENOMIC DNA]</scope>
    <source>
        <strain evidence="3">QZS01</strain>
    </source>
</reference>
<dbReference type="RefSeq" id="WP_127163476.1">
    <property type="nucleotide sequence ID" value="NZ_CP029822.1"/>
</dbReference>
<feature type="transmembrane region" description="Helical" evidence="1">
    <location>
        <begin position="83"/>
        <end position="101"/>
    </location>
</feature>